<gene>
    <name evidence="5" type="ORF">H8E80_02060</name>
</gene>
<dbReference type="GO" id="GO:0003677">
    <property type="term" value="F:DNA binding"/>
    <property type="evidence" value="ECO:0007669"/>
    <property type="project" value="InterPro"/>
</dbReference>
<dbReference type="InterPro" id="IPR001091">
    <property type="entry name" value="RM_Methyltransferase"/>
</dbReference>
<organism evidence="5 6">
    <name type="scientific">Candidatus Desulfaltia bathyphila</name>
    <dbReference type="NCBI Taxonomy" id="2841697"/>
    <lineage>
        <taxon>Bacteria</taxon>
        <taxon>Pseudomonadati</taxon>
        <taxon>Thermodesulfobacteriota</taxon>
        <taxon>Desulfobacteria</taxon>
        <taxon>Desulfobacterales</taxon>
        <taxon>Desulfobacterales incertae sedis</taxon>
        <taxon>Candidatus Desulfaltia</taxon>
    </lineage>
</organism>
<keyword evidence="2" id="KW-0808">Transferase</keyword>
<evidence type="ECO:0000256" key="3">
    <source>
        <dbReference type="RuleBase" id="RU362026"/>
    </source>
</evidence>
<evidence type="ECO:0000313" key="6">
    <source>
        <dbReference type="Proteomes" id="UP000603545"/>
    </source>
</evidence>
<feature type="domain" description="DNA methylase N-4/N-6" evidence="4">
    <location>
        <begin position="22"/>
        <end position="119"/>
    </location>
</feature>
<protein>
    <recommendedName>
        <fullName evidence="3">Methyltransferase</fullName>
        <ecNumber evidence="3">2.1.1.-</ecNumber>
    </recommendedName>
</protein>
<evidence type="ECO:0000313" key="5">
    <source>
        <dbReference type="EMBL" id="MBC8198820.1"/>
    </source>
</evidence>
<comment type="similarity">
    <text evidence="3">Belongs to the N(4)/N(6)-methyltransferase family.</text>
</comment>
<reference evidence="5 6" key="1">
    <citation type="submission" date="2020-08" db="EMBL/GenBank/DDBJ databases">
        <title>Bridging the membrane lipid divide: bacteria of the FCB group superphylum have the potential to synthesize archaeal ether lipids.</title>
        <authorList>
            <person name="Villanueva L."/>
            <person name="Von Meijenfeldt F.A.B."/>
            <person name="Westbye A.B."/>
            <person name="Yadav S."/>
            <person name="Hopmans E.C."/>
            <person name="Dutilh B.E."/>
            <person name="Sinninghe Damste J.S."/>
        </authorList>
    </citation>
    <scope>NUCLEOTIDE SEQUENCE [LARGE SCALE GENOMIC DNA]</scope>
    <source>
        <strain evidence="5">NIOZ-UU82</strain>
    </source>
</reference>
<keyword evidence="1" id="KW-0489">Methyltransferase</keyword>
<dbReference type="Gene3D" id="3.40.50.150">
    <property type="entry name" value="Vaccinia Virus protein VP39"/>
    <property type="match status" value="1"/>
</dbReference>
<dbReference type="GO" id="GO:0032259">
    <property type="term" value="P:methylation"/>
    <property type="evidence" value="ECO:0007669"/>
    <property type="project" value="UniProtKB-KW"/>
</dbReference>
<dbReference type="SUPFAM" id="SSF53335">
    <property type="entry name" value="S-adenosyl-L-methionine-dependent methyltransferases"/>
    <property type="match status" value="1"/>
</dbReference>
<dbReference type="GO" id="GO:0008170">
    <property type="term" value="F:N-methyltransferase activity"/>
    <property type="evidence" value="ECO:0007669"/>
    <property type="project" value="InterPro"/>
</dbReference>
<dbReference type="AlphaFoldDB" id="A0A8J6N526"/>
<name>A0A8J6N526_9BACT</name>
<sequence>MIHKLYLPYSKEQLKRFSSVDSDGRKYKTITKTKKLYLDEAKGLPIADVWLDIASFQTIVNSPEITGFKTQKPEILIKRIIEASSNENDIVLDFCLGSGTTAAVSQKMGRQYIGIEQLEYSECDSVERLKKVINGDKSGISKAVDWQGGGDFIYCEMMKYNEAFADKIQSAKTCEELVELWKDIAENSFLNWYVNPEMPEEAVNDFIEIGKSENGLEKQKKLLAEMLNKNQLYVNLSEIDDADFNVSEEDKKLNQLFYGENA</sequence>
<dbReference type="PRINTS" id="PR00508">
    <property type="entry name" value="S21N4MTFRASE"/>
</dbReference>
<accession>A0A8J6N526</accession>
<evidence type="ECO:0000259" key="4">
    <source>
        <dbReference type="Pfam" id="PF01555"/>
    </source>
</evidence>
<evidence type="ECO:0000256" key="1">
    <source>
        <dbReference type="ARBA" id="ARBA00022603"/>
    </source>
</evidence>
<dbReference type="InterPro" id="IPR029063">
    <property type="entry name" value="SAM-dependent_MTases_sf"/>
</dbReference>
<dbReference type="EMBL" id="JACNLL010000025">
    <property type="protein sequence ID" value="MBC8198820.1"/>
    <property type="molecule type" value="Genomic_DNA"/>
</dbReference>
<dbReference type="Pfam" id="PF01555">
    <property type="entry name" value="N6_N4_Mtase"/>
    <property type="match status" value="1"/>
</dbReference>
<dbReference type="EC" id="2.1.1.-" evidence="3"/>
<dbReference type="Proteomes" id="UP000603545">
    <property type="component" value="Unassembled WGS sequence"/>
</dbReference>
<evidence type="ECO:0000256" key="2">
    <source>
        <dbReference type="ARBA" id="ARBA00022679"/>
    </source>
</evidence>
<comment type="caution">
    <text evidence="5">The sequence shown here is derived from an EMBL/GenBank/DDBJ whole genome shotgun (WGS) entry which is preliminary data.</text>
</comment>
<dbReference type="InterPro" id="IPR002941">
    <property type="entry name" value="DNA_methylase_N4/N6"/>
</dbReference>
<proteinExistence type="inferred from homology"/>